<dbReference type="PANTHER" id="PTHR43033">
    <property type="entry name" value="TRNA(ILE)-LYSIDINE SYNTHASE-RELATED"/>
    <property type="match status" value="1"/>
</dbReference>
<dbReference type="STRING" id="27342.A0A0H2SBR6"/>
<comment type="catalytic activity">
    <reaction evidence="6">
        <text>cytidine(34) in tRNA(Ile2) + L-lysine + ATP = lysidine(34) in tRNA(Ile2) + AMP + diphosphate + H(+)</text>
        <dbReference type="Rhea" id="RHEA:43744"/>
        <dbReference type="Rhea" id="RHEA-COMP:10625"/>
        <dbReference type="Rhea" id="RHEA-COMP:10670"/>
        <dbReference type="ChEBI" id="CHEBI:15378"/>
        <dbReference type="ChEBI" id="CHEBI:30616"/>
        <dbReference type="ChEBI" id="CHEBI:32551"/>
        <dbReference type="ChEBI" id="CHEBI:33019"/>
        <dbReference type="ChEBI" id="CHEBI:82748"/>
        <dbReference type="ChEBI" id="CHEBI:83665"/>
        <dbReference type="ChEBI" id="CHEBI:456215"/>
        <dbReference type="EC" id="6.3.4.19"/>
    </reaction>
</comment>
<dbReference type="SUPFAM" id="SSF52402">
    <property type="entry name" value="Adenine nucleotide alpha hydrolases-like"/>
    <property type="match status" value="1"/>
</dbReference>
<keyword evidence="9" id="KW-1185">Reference proteome</keyword>
<dbReference type="InterPro" id="IPR012795">
    <property type="entry name" value="tRNA_Ile_lys_synt_N"/>
</dbReference>
<evidence type="ECO:0000256" key="5">
    <source>
        <dbReference type="ARBA" id="ARBA00022840"/>
    </source>
</evidence>
<evidence type="ECO:0000256" key="1">
    <source>
        <dbReference type="ARBA" id="ARBA00013267"/>
    </source>
</evidence>
<evidence type="ECO:0000259" key="7">
    <source>
        <dbReference type="Pfam" id="PF01171"/>
    </source>
</evidence>
<dbReference type="GO" id="GO:0005524">
    <property type="term" value="F:ATP binding"/>
    <property type="evidence" value="ECO:0007669"/>
    <property type="project" value="UniProtKB-KW"/>
</dbReference>
<feature type="domain" description="tRNA(Ile)-lysidine/2-thiocytidine synthase N-terminal" evidence="7">
    <location>
        <begin position="62"/>
        <end position="269"/>
    </location>
</feature>
<name>A0A0H2SBR6_9AGAM</name>
<protein>
    <recommendedName>
        <fullName evidence="1">tRNA(Ile)-lysidine synthetase</fullName>
        <ecNumber evidence="1">6.3.4.19</ecNumber>
    </recommendedName>
</protein>
<evidence type="ECO:0000256" key="4">
    <source>
        <dbReference type="ARBA" id="ARBA00022741"/>
    </source>
</evidence>
<dbReference type="EC" id="6.3.4.19" evidence="1"/>
<dbReference type="HAMAP" id="MF_01161">
    <property type="entry name" value="tRNA_Ile_lys_synt"/>
    <property type="match status" value="1"/>
</dbReference>
<dbReference type="Gene3D" id="3.40.50.620">
    <property type="entry name" value="HUPs"/>
    <property type="match status" value="1"/>
</dbReference>
<keyword evidence="3" id="KW-0819">tRNA processing</keyword>
<gene>
    <name evidence="8" type="ORF">SCHPADRAFT_77541</name>
</gene>
<dbReference type="GO" id="GO:0008033">
    <property type="term" value="P:tRNA processing"/>
    <property type="evidence" value="ECO:0007669"/>
    <property type="project" value="UniProtKB-KW"/>
</dbReference>
<evidence type="ECO:0000256" key="3">
    <source>
        <dbReference type="ARBA" id="ARBA00022694"/>
    </source>
</evidence>
<dbReference type="InterPro" id="IPR012094">
    <property type="entry name" value="tRNA_Ile_lys_synt"/>
</dbReference>
<accession>A0A0H2SBR6</accession>
<keyword evidence="5" id="KW-0067">ATP-binding</keyword>
<dbReference type="EMBL" id="KQ085888">
    <property type="protein sequence ID" value="KLO19168.1"/>
    <property type="molecule type" value="Genomic_DNA"/>
</dbReference>
<evidence type="ECO:0000313" key="8">
    <source>
        <dbReference type="EMBL" id="KLO19168.1"/>
    </source>
</evidence>
<dbReference type="Proteomes" id="UP000053477">
    <property type="component" value="Unassembled WGS sequence"/>
</dbReference>
<keyword evidence="4" id="KW-0547">Nucleotide-binding</keyword>
<evidence type="ECO:0000256" key="2">
    <source>
        <dbReference type="ARBA" id="ARBA00022598"/>
    </source>
</evidence>
<keyword evidence="2" id="KW-0436">Ligase</keyword>
<dbReference type="InterPro" id="IPR014729">
    <property type="entry name" value="Rossmann-like_a/b/a_fold"/>
</dbReference>
<dbReference type="InParanoid" id="A0A0H2SBR6"/>
<dbReference type="CDD" id="cd01992">
    <property type="entry name" value="TilS_N"/>
    <property type="match status" value="1"/>
</dbReference>
<evidence type="ECO:0000313" key="9">
    <source>
        <dbReference type="Proteomes" id="UP000053477"/>
    </source>
</evidence>
<dbReference type="GO" id="GO:0032267">
    <property type="term" value="F:tRNA(Ile)-lysidine synthase activity"/>
    <property type="evidence" value="ECO:0007669"/>
    <property type="project" value="UniProtKB-EC"/>
</dbReference>
<evidence type="ECO:0000256" key="6">
    <source>
        <dbReference type="ARBA" id="ARBA00048539"/>
    </source>
</evidence>
<proteinExistence type="inferred from homology"/>
<dbReference type="Pfam" id="PF01171">
    <property type="entry name" value="ATP_bind_3"/>
    <property type="match status" value="1"/>
</dbReference>
<dbReference type="AlphaFoldDB" id="A0A0H2SBR6"/>
<dbReference type="OrthoDB" id="434144at2759"/>
<organism evidence="8 9">
    <name type="scientific">Schizopora paradoxa</name>
    <dbReference type="NCBI Taxonomy" id="27342"/>
    <lineage>
        <taxon>Eukaryota</taxon>
        <taxon>Fungi</taxon>
        <taxon>Dikarya</taxon>
        <taxon>Basidiomycota</taxon>
        <taxon>Agaricomycotina</taxon>
        <taxon>Agaricomycetes</taxon>
        <taxon>Hymenochaetales</taxon>
        <taxon>Schizoporaceae</taxon>
        <taxon>Schizopora</taxon>
    </lineage>
</organism>
<dbReference type="NCBIfam" id="TIGR02432">
    <property type="entry name" value="lysidine_TilS_N"/>
    <property type="match status" value="1"/>
</dbReference>
<dbReference type="PANTHER" id="PTHR43033:SF1">
    <property type="entry name" value="TRNA(ILE)-LYSIDINE SYNTHASE-RELATED"/>
    <property type="match status" value="1"/>
</dbReference>
<sequence length="613" mass="68305">MGFCARLCSQTRQFSHRCSSKATWIGRRRLHASSQAKPLSDGEFRELYASCNVPQNVRGVLGVAFSGGPDSTALLFLLQRMLANENCQLHEKLFAIHIDHGLQKQSGEVAGHCASIAEALGIKYLAIKIPWGVHPFPSLAPGVAFEKIARDARYHIFMKVMHEHDISGIAFGHHCDDQVETAILRLSKGSSVIGLAGMRPLRRWGMGFGEDASSLGWAGYEGMRRWIVRPLLSVSKERLVATCEANGLNYAVDPTNFEPAITERNSIRHDLNMIDAGNAEGTRVLPTMKKLLDIGNTHYGSQSDGLQSLTLSNLRLAVSLVSRWVAEVDEKAKSALRASILPTVQSTILLSCESLSLVNDDTVRVAMVRRILRFVSPRPWGAPASEAGGRQTSLETIVTKIWGRSNLYGRDREPFVVGASVQWTPVAILPSGDVRFRRVLTGEKEGWIAHRQPPILKRKDTSSTATVHDPLNLNITDIFLDAFAKNTKTFALYDNRFAIQINPAKLPHNILELCQNSKEQQVEITIEPHSRYYLPRIVVRRRRTHPDDEQAFDGEPWEIGRLSLRGRVESPSRSNNKIVFTPVPSDAIRIDYVRVDDAFSCDIPKHLSYGRGQ</sequence>
<reference evidence="8 9" key="1">
    <citation type="submission" date="2015-04" db="EMBL/GenBank/DDBJ databases">
        <title>Complete genome sequence of Schizopora paradoxa KUC8140, a cosmopolitan wood degrader in East Asia.</title>
        <authorList>
            <consortium name="DOE Joint Genome Institute"/>
            <person name="Min B."/>
            <person name="Park H."/>
            <person name="Jang Y."/>
            <person name="Kim J.-J."/>
            <person name="Kim K.H."/>
            <person name="Pangilinan J."/>
            <person name="Lipzen A."/>
            <person name="Riley R."/>
            <person name="Grigoriev I.V."/>
            <person name="Spatafora J.W."/>
            <person name="Choi I.-G."/>
        </authorList>
    </citation>
    <scope>NUCLEOTIDE SEQUENCE [LARGE SCALE GENOMIC DNA]</scope>
    <source>
        <strain evidence="8 9">KUC8140</strain>
    </source>
</reference>
<dbReference type="InterPro" id="IPR011063">
    <property type="entry name" value="TilS/TtcA_N"/>
</dbReference>